<accession>A0A2A4JYV8</accession>
<reference evidence="2" key="1">
    <citation type="submission" date="2017-09" db="EMBL/GenBank/DDBJ databases">
        <title>Contemporary evolution of a Lepidopteran species, Heliothis virescens, in response to modern agricultural practices.</title>
        <authorList>
            <person name="Fritz M.L."/>
            <person name="Deyonke A.M."/>
            <person name="Papanicolaou A."/>
            <person name="Micinski S."/>
            <person name="Westbrook J."/>
            <person name="Gould F."/>
        </authorList>
    </citation>
    <scope>NUCLEOTIDE SEQUENCE [LARGE SCALE GENOMIC DNA]</scope>
    <source>
        <strain evidence="2">HvINT-</strain>
        <tissue evidence="2">Whole body</tissue>
    </source>
</reference>
<evidence type="ECO:0000256" key="1">
    <source>
        <dbReference type="SAM" id="MobiDB-lite"/>
    </source>
</evidence>
<feature type="compositionally biased region" description="Basic and acidic residues" evidence="1">
    <location>
        <begin position="102"/>
        <end position="184"/>
    </location>
</feature>
<sequence length="306" mass="34562">MFKFGFKASLNFYSGGRRKSKKEHDDIGAISSVTGAYRTNRDEFFGNNETHRKSTPLNASVTNLDQPTPPMRKIKSTSDLIKNKNLPPNLRQENPGVSQDPRGAEKDIRNKNPPDSERKLDAQRRVEKQRLEEQKKIEKQRIEEQKKLEKQRAAEQKSREKQAQKEQAKQEKLRKEKEKEEAKRNKPKKRAAPQPASNPLAQASTSNNPLAQGSRQMSHSTNTLDSSISKSSGPPPYSAVPNGEGEKDSTGNVTYAKPVDTGSWDMISQHRENIKRPVNVRPAATKQTVMDLNYKMEDGNKENSEA</sequence>
<comment type="caution">
    <text evidence="2">The sequence shown here is derived from an EMBL/GenBank/DDBJ whole genome shotgun (WGS) entry which is preliminary data.</text>
</comment>
<organism evidence="2">
    <name type="scientific">Heliothis virescens</name>
    <name type="common">Tobacco budworm moth</name>
    <dbReference type="NCBI Taxonomy" id="7102"/>
    <lineage>
        <taxon>Eukaryota</taxon>
        <taxon>Metazoa</taxon>
        <taxon>Ecdysozoa</taxon>
        <taxon>Arthropoda</taxon>
        <taxon>Hexapoda</taxon>
        <taxon>Insecta</taxon>
        <taxon>Pterygota</taxon>
        <taxon>Neoptera</taxon>
        <taxon>Endopterygota</taxon>
        <taxon>Lepidoptera</taxon>
        <taxon>Glossata</taxon>
        <taxon>Ditrysia</taxon>
        <taxon>Noctuoidea</taxon>
        <taxon>Noctuidae</taxon>
        <taxon>Heliothinae</taxon>
        <taxon>Heliothis</taxon>
    </lineage>
</organism>
<feature type="compositionally biased region" description="Polar residues" evidence="1">
    <location>
        <begin position="55"/>
        <end position="66"/>
    </location>
</feature>
<evidence type="ECO:0000313" key="2">
    <source>
        <dbReference type="EMBL" id="PCG76683.1"/>
    </source>
</evidence>
<name>A0A2A4JYV8_HELVI</name>
<feature type="compositionally biased region" description="Polar residues" evidence="1">
    <location>
        <begin position="197"/>
        <end position="232"/>
    </location>
</feature>
<dbReference type="AlphaFoldDB" id="A0A2A4JYV8"/>
<gene>
    <name evidence="2" type="ORF">B5V51_8953</name>
</gene>
<proteinExistence type="predicted"/>
<protein>
    <submittedName>
        <fullName evidence="2">Uncharacterized protein</fullName>
    </submittedName>
</protein>
<feature type="compositionally biased region" description="Basic and acidic residues" evidence="1">
    <location>
        <begin position="39"/>
        <end position="52"/>
    </location>
</feature>
<feature type="region of interest" description="Disordered" evidence="1">
    <location>
        <begin position="16"/>
        <end position="262"/>
    </location>
</feature>
<dbReference type="EMBL" id="NWSH01000400">
    <property type="protein sequence ID" value="PCG76683.1"/>
    <property type="molecule type" value="Genomic_DNA"/>
</dbReference>